<dbReference type="Proteomes" id="UP000032141">
    <property type="component" value="Chromosome C1"/>
</dbReference>
<evidence type="ECO:0000313" key="1">
    <source>
        <dbReference type="EnsemblPlants" id="Bo1g079080.1"/>
    </source>
</evidence>
<dbReference type="STRING" id="109376.A0A0D3A9H8"/>
<dbReference type="OMA" id="KTCKPRS"/>
<protein>
    <submittedName>
        <fullName evidence="1">Uncharacterized protein</fullName>
    </submittedName>
</protein>
<dbReference type="AlphaFoldDB" id="A0A0D3A9H8"/>
<sequence length="131" mass="14620">MQRISKTVKFLRQNFVGIRTVNMGVGIFPSGHMPLSIGCATAPGYSPNFQLQLMFCSLIKTCKPRSSGLVENDHQRRLVMVDPSLPNGDPIPGFKDYAVNMIELAKMGSGILDIRSRSGLRLRERVDWQVL</sequence>
<dbReference type="HOGENOM" id="CLU_1930442_0_0_1"/>
<name>A0A0D3A9H8_BRAOL</name>
<organism evidence="1 2">
    <name type="scientific">Brassica oleracea var. oleracea</name>
    <dbReference type="NCBI Taxonomy" id="109376"/>
    <lineage>
        <taxon>Eukaryota</taxon>
        <taxon>Viridiplantae</taxon>
        <taxon>Streptophyta</taxon>
        <taxon>Embryophyta</taxon>
        <taxon>Tracheophyta</taxon>
        <taxon>Spermatophyta</taxon>
        <taxon>Magnoliopsida</taxon>
        <taxon>eudicotyledons</taxon>
        <taxon>Gunneridae</taxon>
        <taxon>Pentapetalae</taxon>
        <taxon>rosids</taxon>
        <taxon>malvids</taxon>
        <taxon>Brassicales</taxon>
        <taxon>Brassicaceae</taxon>
        <taxon>Brassiceae</taxon>
        <taxon>Brassica</taxon>
    </lineage>
</organism>
<dbReference type="Gramene" id="Bo1g079080.1">
    <property type="protein sequence ID" value="Bo1g079080.1"/>
    <property type="gene ID" value="Bo1g079080"/>
</dbReference>
<proteinExistence type="predicted"/>
<reference evidence="1" key="2">
    <citation type="submission" date="2015-03" db="UniProtKB">
        <authorList>
            <consortium name="EnsemblPlants"/>
        </authorList>
    </citation>
    <scope>IDENTIFICATION</scope>
</reference>
<dbReference type="PANTHER" id="PTHR33566:SF1">
    <property type="entry name" value="EN_SPM-LIKE TRANSPOSON-RELATED"/>
    <property type="match status" value="1"/>
</dbReference>
<evidence type="ECO:0000313" key="2">
    <source>
        <dbReference type="Proteomes" id="UP000032141"/>
    </source>
</evidence>
<dbReference type="EnsemblPlants" id="Bo1g079080.1">
    <property type="protein sequence ID" value="Bo1g079080.1"/>
    <property type="gene ID" value="Bo1g079080"/>
</dbReference>
<accession>A0A0D3A9H8</accession>
<reference evidence="1 2" key="1">
    <citation type="journal article" date="2014" name="Genome Biol.">
        <title>Transcriptome and methylome profiling reveals relics of genome dominance in the mesopolyploid Brassica oleracea.</title>
        <authorList>
            <person name="Parkin I.A."/>
            <person name="Koh C."/>
            <person name="Tang H."/>
            <person name="Robinson S.J."/>
            <person name="Kagale S."/>
            <person name="Clarke W.E."/>
            <person name="Town C.D."/>
            <person name="Nixon J."/>
            <person name="Krishnakumar V."/>
            <person name="Bidwell S.L."/>
            <person name="Denoeud F."/>
            <person name="Belcram H."/>
            <person name="Links M.G."/>
            <person name="Just J."/>
            <person name="Clarke C."/>
            <person name="Bender T."/>
            <person name="Huebert T."/>
            <person name="Mason A.S."/>
            <person name="Pires J.C."/>
            <person name="Barker G."/>
            <person name="Moore J."/>
            <person name="Walley P.G."/>
            <person name="Manoli S."/>
            <person name="Batley J."/>
            <person name="Edwards D."/>
            <person name="Nelson M.N."/>
            <person name="Wang X."/>
            <person name="Paterson A.H."/>
            <person name="King G."/>
            <person name="Bancroft I."/>
            <person name="Chalhoub B."/>
            <person name="Sharpe A.G."/>
        </authorList>
    </citation>
    <scope>NUCLEOTIDE SEQUENCE</scope>
    <source>
        <strain evidence="1 2">cv. TO1000</strain>
    </source>
</reference>
<keyword evidence="2" id="KW-1185">Reference proteome</keyword>
<dbReference type="PANTHER" id="PTHR33566">
    <property type="entry name" value="EN/SPM-LIKE TRANSPOSON-RELATED"/>
    <property type="match status" value="1"/>
</dbReference>